<evidence type="ECO:0000313" key="2">
    <source>
        <dbReference type="Proteomes" id="UP001060027"/>
    </source>
</evidence>
<dbReference type="EMBL" id="AP024523">
    <property type="protein sequence ID" value="BDB09720.1"/>
    <property type="molecule type" value="Genomic_DNA"/>
</dbReference>
<proteinExistence type="predicted"/>
<keyword evidence="2" id="KW-1185">Reference proteome</keyword>
<protein>
    <submittedName>
        <fullName evidence="1">Uncharacterized protein</fullName>
    </submittedName>
</protein>
<dbReference type="Proteomes" id="UP001060027">
    <property type="component" value="Chromosome"/>
</dbReference>
<sequence length="54" mass="6245">MARIKVRDRLVKASPGIVNWGEVFIQAKRVKIKLAMIKSIPLIDFIENSISFRF</sequence>
<evidence type="ECO:0000313" key="1">
    <source>
        <dbReference type="EMBL" id="BDB09720.1"/>
    </source>
</evidence>
<gene>
    <name evidence="1" type="ORF">STYK_15340</name>
</gene>
<accession>A0ABM7UVB5</accession>
<organism evidence="1 2">
    <name type="scientific">Streptococcus toyakuensis</name>
    <dbReference type="NCBI Taxonomy" id="2819619"/>
    <lineage>
        <taxon>Bacteria</taxon>
        <taxon>Bacillati</taxon>
        <taxon>Bacillota</taxon>
        <taxon>Bacilli</taxon>
        <taxon>Lactobacillales</taxon>
        <taxon>Streptococcaceae</taxon>
        <taxon>Streptococcus</taxon>
        <taxon>Streptococcus mitis group</taxon>
    </lineage>
</organism>
<name>A0ABM7UVB5_9STRE</name>
<reference evidence="1" key="1">
    <citation type="journal article" date="2022" name="J Glob Antimicrob Resist">
        <title>Identification and characterisation of a novel multidrug-resistant streptococcus, Streptococcus toyakuensis sp. nov., from a blood sample.</title>
        <authorList>
            <person name="Wajima T."/>
            <person name="Hagimoto A."/>
            <person name="Tanaka E."/>
            <person name="Kawamura Y."/>
            <person name="Nakaminami H."/>
        </authorList>
    </citation>
    <scope>NUCLEOTIDE SEQUENCE</scope>
    <source>
        <strain evidence="1">TP1632</strain>
    </source>
</reference>